<evidence type="ECO:0000313" key="10">
    <source>
        <dbReference type="EMBL" id="AUW94019.1"/>
    </source>
</evidence>
<evidence type="ECO:0000256" key="8">
    <source>
        <dbReference type="HAMAP-Rule" id="MF_00139"/>
    </source>
</evidence>
<dbReference type="Proteomes" id="UP000325292">
    <property type="component" value="Chromosome"/>
</dbReference>
<dbReference type="InterPro" id="IPR011607">
    <property type="entry name" value="MGS-like_dom"/>
</dbReference>
<dbReference type="SUPFAM" id="SSF52335">
    <property type="entry name" value="Methylglyoxal synthase-like"/>
    <property type="match status" value="1"/>
</dbReference>
<comment type="pathway">
    <text evidence="2 8">Purine metabolism; IMP biosynthesis via de novo pathway; 5-formamido-1-(5-phospho-D-ribosyl)imidazole-4-carboxamide from 5-amino-1-(5-phospho-D-ribosyl)imidazole-4-carboxamide (10-formyl THF route): step 1/1.</text>
</comment>
<dbReference type="HAMAP" id="MF_00139">
    <property type="entry name" value="PurH"/>
    <property type="match status" value="1"/>
</dbReference>
<comment type="domain">
    <text evidence="8">The IMP cyclohydrolase activity resides in the N-terminal region.</text>
</comment>
<comment type="catalytic activity">
    <reaction evidence="8">
        <text>(6R)-10-formyltetrahydrofolate + 5-amino-1-(5-phospho-beta-D-ribosyl)imidazole-4-carboxamide = 5-formamido-1-(5-phospho-D-ribosyl)imidazole-4-carboxamide + (6S)-5,6,7,8-tetrahydrofolate</text>
        <dbReference type="Rhea" id="RHEA:22192"/>
        <dbReference type="ChEBI" id="CHEBI:57453"/>
        <dbReference type="ChEBI" id="CHEBI:58467"/>
        <dbReference type="ChEBI" id="CHEBI:58475"/>
        <dbReference type="ChEBI" id="CHEBI:195366"/>
        <dbReference type="EC" id="2.1.2.3"/>
    </reaction>
</comment>
<dbReference type="PANTHER" id="PTHR11692:SF0">
    <property type="entry name" value="BIFUNCTIONAL PURINE BIOSYNTHESIS PROTEIN ATIC"/>
    <property type="match status" value="1"/>
</dbReference>
<dbReference type="NCBIfam" id="TIGR00355">
    <property type="entry name" value="purH"/>
    <property type="match status" value="1"/>
</dbReference>
<dbReference type="InterPro" id="IPR002695">
    <property type="entry name" value="PurH-like"/>
</dbReference>
<evidence type="ECO:0000256" key="7">
    <source>
        <dbReference type="ARBA" id="ARBA00023268"/>
    </source>
</evidence>
<keyword evidence="5 8" id="KW-0658">Purine biosynthesis</keyword>
<dbReference type="InterPro" id="IPR036914">
    <property type="entry name" value="MGS-like_dom_sf"/>
</dbReference>
<evidence type="ECO:0000256" key="3">
    <source>
        <dbReference type="ARBA" id="ARBA00007667"/>
    </source>
</evidence>
<accession>A0ABN5H0S6</accession>
<evidence type="ECO:0000259" key="9">
    <source>
        <dbReference type="PROSITE" id="PS51855"/>
    </source>
</evidence>
<dbReference type="SUPFAM" id="SSF53927">
    <property type="entry name" value="Cytidine deaminase-like"/>
    <property type="match status" value="1"/>
</dbReference>
<dbReference type="InterPro" id="IPR024051">
    <property type="entry name" value="AICAR_Tfase_dup_dom_sf"/>
</dbReference>
<dbReference type="EC" id="3.5.4.10" evidence="8"/>
<dbReference type="EMBL" id="CP019454">
    <property type="protein sequence ID" value="AUW94019.1"/>
    <property type="molecule type" value="Genomic_DNA"/>
</dbReference>
<comment type="pathway">
    <text evidence="1 8">Purine metabolism; IMP biosynthesis via de novo pathway; IMP from 5-formamido-1-(5-phospho-D-ribosyl)imidazole-4-carboxamide: step 1/1.</text>
</comment>
<dbReference type="InterPro" id="IPR016193">
    <property type="entry name" value="Cytidine_deaminase-like"/>
</dbReference>
<organism evidence="10 11">
    <name type="scientific">Sulfobacillus thermotolerans</name>
    <dbReference type="NCBI Taxonomy" id="338644"/>
    <lineage>
        <taxon>Bacteria</taxon>
        <taxon>Bacillati</taxon>
        <taxon>Bacillota</taxon>
        <taxon>Clostridia</taxon>
        <taxon>Eubacteriales</taxon>
        <taxon>Clostridiales Family XVII. Incertae Sedis</taxon>
        <taxon>Sulfobacillus</taxon>
    </lineage>
</organism>
<comment type="similarity">
    <text evidence="3 8">Belongs to the PurH family.</text>
</comment>
<dbReference type="PANTHER" id="PTHR11692">
    <property type="entry name" value="BIFUNCTIONAL PURINE BIOSYNTHESIS PROTEIN PURH"/>
    <property type="match status" value="1"/>
</dbReference>
<evidence type="ECO:0000313" key="11">
    <source>
        <dbReference type="Proteomes" id="UP000325292"/>
    </source>
</evidence>
<comment type="catalytic activity">
    <reaction evidence="8">
        <text>IMP + H2O = 5-formamido-1-(5-phospho-D-ribosyl)imidazole-4-carboxamide</text>
        <dbReference type="Rhea" id="RHEA:18445"/>
        <dbReference type="ChEBI" id="CHEBI:15377"/>
        <dbReference type="ChEBI" id="CHEBI:58053"/>
        <dbReference type="ChEBI" id="CHEBI:58467"/>
        <dbReference type="EC" id="3.5.4.10"/>
    </reaction>
</comment>
<keyword evidence="7 8" id="KW-0511">Multifunctional enzyme</keyword>
<dbReference type="Gene3D" id="3.40.50.1380">
    <property type="entry name" value="Methylglyoxal synthase-like domain"/>
    <property type="match status" value="1"/>
</dbReference>
<keyword evidence="4 8" id="KW-0808">Transferase</keyword>
<dbReference type="EC" id="2.1.2.3" evidence="8"/>
<dbReference type="SMART" id="SM00851">
    <property type="entry name" value="MGS"/>
    <property type="match status" value="1"/>
</dbReference>
<reference evidence="10 11" key="1">
    <citation type="journal article" date="2019" name="Sci. Rep.">
        <title>Sulfobacillus thermotolerans: new insights into resistance and metabolic capacities of acidophilic chemolithotrophs.</title>
        <authorList>
            <person name="Panyushkina A.E."/>
            <person name="Babenko V.V."/>
            <person name="Nikitina A.S."/>
            <person name="Selezneva O.V."/>
            <person name="Tsaplina I.A."/>
            <person name="Letarova M.A."/>
            <person name="Kostryukova E.S."/>
            <person name="Letarov A.V."/>
        </authorList>
    </citation>
    <scope>NUCLEOTIDE SEQUENCE [LARGE SCALE GENOMIC DNA]</scope>
    <source>
        <strain evidence="10 11">Kr1</strain>
    </source>
</reference>
<evidence type="ECO:0000256" key="6">
    <source>
        <dbReference type="ARBA" id="ARBA00022801"/>
    </source>
</evidence>
<evidence type="ECO:0000256" key="1">
    <source>
        <dbReference type="ARBA" id="ARBA00004844"/>
    </source>
</evidence>
<keyword evidence="11" id="KW-1185">Reference proteome</keyword>
<evidence type="ECO:0000256" key="4">
    <source>
        <dbReference type="ARBA" id="ARBA00022679"/>
    </source>
</evidence>
<dbReference type="Pfam" id="PF02142">
    <property type="entry name" value="MGS"/>
    <property type="match status" value="1"/>
</dbReference>
<dbReference type="Pfam" id="PF01808">
    <property type="entry name" value="AICARFT_IMPCHas"/>
    <property type="match status" value="1"/>
</dbReference>
<dbReference type="Gene3D" id="3.40.140.20">
    <property type="match status" value="2"/>
</dbReference>
<dbReference type="PIRSF" id="PIRSF000414">
    <property type="entry name" value="AICARFT_IMPCHas"/>
    <property type="match status" value="1"/>
</dbReference>
<dbReference type="CDD" id="cd01421">
    <property type="entry name" value="IMPCH"/>
    <property type="match status" value="1"/>
</dbReference>
<dbReference type="PROSITE" id="PS51855">
    <property type="entry name" value="MGS"/>
    <property type="match status" value="1"/>
</dbReference>
<dbReference type="SMART" id="SM00798">
    <property type="entry name" value="AICARFT_IMPCHas"/>
    <property type="match status" value="1"/>
</dbReference>
<evidence type="ECO:0000256" key="2">
    <source>
        <dbReference type="ARBA" id="ARBA00004954"/>
    </source>
</evidence>
<keyword evidence="6 8" id="KW-0378">Hydrolase</keyword>
<feature type="domain" description="MGS-like" evidence="9">
    <location>
        <begin position="1"/>
        <end position="143"/>
    </location>
</feature>
<dbReference type="NCBIfam" id="NF002049">
    <property type="entry name" value="PRK00881.1"/>
    <property type="match status" value="1"/>
</dbReference>
<evidence type="ECO:0000256" key="5">
    <source>
        <dbReference type="ARBA" id="ARBA00022755"/>
    </source>
</evidence>
<protein>
    <recommendedName>
        <fullName evidence="8">Bifunctional purine biosynthesis protein PurH</fullName>
    </recommendedName>
    <domain>
        <recommendedName>
            <fullName evidence="8">Phosphoribosylaminoimidazolecarboxamide formyltransferase</fullName>
            <ecNumber evidence="8">2.1.2.3</ecNumber>
        </recommendedName>
        <alternativeName>
            <fullName evidence="8">AICAR transformylase</fullName>
        </alternativeName>
    </domain>
    <domain>
        <recommendedName>
            <fullName evidence="8">IMP cyclohydrolase</fullName>
            <ecNumber evidence="8">3.5.4.10</ecNumber>
        </recommendedName>
        <alternativeName>
            <fullName evidence="8">ATIC</fullName>
        </alternativeName>
        <alternativeName>
            <fullName evidence="8">IMP synthase</fullName>
        </alternativeName>
        <alternativeName>
            <fullName evidence="8">Inosinicase</fullName>
        </alternativeName>
    </domain>
</protein>
<sequence>MDQWALLSVSDKTGIVELAQGFVDQGIGLLASGGTYQYLRDHGLTVKSLEDLTGFTEILGGRVKTLHPRIYAGILSRETRDDVNDRQKVDAPHVVAVVVNLYPFEAFLNQGADQATLIEKIDIGGVALIRAAAKNFQHVAVVVDPSQYATVLAKPLHAVTVEERRRWAYQAFNHVAYYDALIAQSFGDWEGHQAELPELYVVAGRKSGMLRYGENPHQRAGFYAQTRDVGFQSAKLHQGKALSYNNLADADTAWRLAATLTAPAAVAVKHQTPCGAGVGQSLAEAYEKAYQADPVSIFGGIVALNGIVDAPLANRLTEIFLEVIIAEGFTDEALKVLSAKKNVRVLEMPFVLPEQSEEIRTVTGGFLVQERDRITVPWQSLKQVAGPAVSLAEYEQDITLAWATVGFVKSNAIVVVNAGMTVGIGGGQTNRIDAARQALAQAGDKAHGAVLASDAFFPFGDVMEEAAKHRIGLVIQPGGSVRDNESIDAANAHGIPLFFTGERHFRH</sequence>
<gene>
    <name evidence="8" type="primary">purH</name>
    <name evidence="10" type="ORF">BXT84_08695</name>
</gene>
<proteinExistence type="inferred from homology"/>
<name>A0ABN5H0S6_9FIRM</name>